<feature type="compositionally biased region" description="Polar residues" evidence="4">
    <location>
        <begin position="198"/>
        <end position="213"/>
    </location>
</feature>
<evidence type="ECO:0000313" key="7">
    <source>
        <dbReference type="RefSeq" id="XP_022083676.1"/>
    </source>
</evidence>
<evidence type="ECO:0000256" key="2">
    <source>
        <dbReference type="ARBA" id="ARBA00022603"/>
    </source>
</evidence>
<dbReference type="PANTHER" id="PTHR22809:SF11">
    <property type="entry name" value="TRNA N(3)-METHYLCYTIDINE METHYLTRANSFERASE METTL2"/>
    <property type="match status" value="1"/>
</dbReference>
<dbReference type="Proteomes" id="UP000694845">
    <property type="component" value="Unplaced"/>
</dbReference>
<feature type="region of interest" description="Disordered" evidence="4">
    <location>
        <begin position="149"/>
        <end position="182"/>
    </location>
</feature>
<dbReference type="CDD" id="cd02440">
    <property type="entry name" value="AdoMet_MTases"/>
    <property type="match status" value="1"/>
</dbReference>
<protein>
    <submittedName>
        <fullName evidence="7">Methyltransferase-like protein 2 isoform X1</fullName>
    </submittedName>
</protein>
<keyword evidence="2" id="KW-0489">Methyltransferase</keyword>
<dbReference type="GO" id="GO:0052735">
    <property type="term" value="F:tRNA (cytidine-3-)-methyltransferase activity"/>
    <property type="evidence" value="ECO:0007669"/>
    <property type="project" value="TreeGrafter"/>
</dbReference>
<evidence type="ECO:0000256" key="4">
    <source>
        <dbReference type="SAM" id="MobiDB-lite"/>
    </source>
</evidence>
<comment type="similarity">
    <text evidence="1">Belongs to the methyltransferase superfamily. METL family.</text>
</comment>
<dbReference type="PANTHER" id="PTHR22809">
    <property type="entry name" value="METHYLTRANSFERASE-RELATED"/>
    <property type="match status" value="1"/>
</dbReference>
<gene>
    <name evidence="7" type="primary">LOC110975460</name>
</gene>
<dbReference type="OrthoDB" id="417697at2759"/>
<dbReference type="RefSeq" id="XP_022083676.1">
    <property type="nucleotide sequence ID" value="XM_022227984.1"/>
</dbReference>
<dbReference type="KEGG" id="aplc:110975460"/>
<name>A0A8B7XUU9_ACAPL</name>
<dbReference type="InterPro" id="IPR013217">
    <property type="entry name" value="Methyltransf_12"/>
</dbReference>
<evidence type="ECO:0000256" key="1">
    <source>
        <dbReference type="ARBA" id="ARBA00009725"/>
    </source>
</evidence>
<dbReference type="FunFam" id="3.40.50.150:FF:000298">
    <property type="entry name" value="Methyltransferase-like protein"/>
    <property type="match status" value="1"/>
</dbReference>
<dbReference type="GO" id="GO:0032259">
    <property type="term" value="P:methylation"/>
    <property type="evidence" value="ECO:0007669"/>
    <property type="project" value="UniProtKB-KW"/>
</dbReference>
<organism evidence="6 7">
    <name type="scientific">Acanthaster planci</name>
    <name type="common">Crown-of-thorns starfish</name>
    <dbReference type="NCBI Taxonomy" id="133434"/>
    <lineage>
        <taxon>Eukaryota</taxon>
        <taxon>Metazoa</taxon>
        <taxon>Echinodermata</taxon>
        <taxon>Eleutherozoa</taxon>
        <taxon>Asterozoa</taxon>
        <taxon>Asteroidea</taxon>
        <taxon>Valvatacea</taxon>
        <taxon>Valvatida</taxon>
        <taxon>Acanthasteridae</taxon>
        <taxon>Acanthaster</taxon>
    </lineage>
</organism>
<dbReference type="InterPro" id="IPR026113">
    <property type="entry name" value="METTL2/6/8-like"/>
</dbReference>
<keyword evidence="3" id="KW-0808">Transferase</keyword>
<accession>A0A8B7XUU9</accession>
<dbReference type="Gene3D" id="3.40.50.150">
    <property type="entry name" value="Vaccinia Virus protein VP39"/>
    <property type="match status" value="1"/>
</dbReference>
<proteinExistence type="inferred from homology"/>
<dbReference type="InterPro" id="IPR029063">
    <property type="entry name" value="SAM-dependent_MTases_sf"/>
</dbReference>
<dbReference type="AlphaFoldDB" id="A0A8B7XUU9"/>
<feature type="region of interest" description="Disordered" evidence="4">
    <location>
        <begin position="198"/>
        <end position="259"/>
    </location>
</feature>
<dbReference type="Pfam" id="PF08242">
    <property type="entry name" value="Methyltransf_12"/>
    <property type="match status" value="1"/>
</dbReference>
<feature type="domain" description="Methyltransferase type 12" evidence="5">
    <location>
        <begin position="292"/>
        <end position="394"/>
    </location>
</feature>
<feature type="compositionally biased region" description="Polar residues" evidence="4">
    <location>
        <begin position="149"/>
        <end position="165"/>
    </location>
</feature>
<evidence type="ECO:0000259" key="5">
    <source>
        <dbReference type="Pfam" id="PF08242"/>
    </source>
</evidence>
<dbReference type="GeneID" id="110975460"/>
<reference evidence="7" key="1">
    <citation type="submission" date="2025-08" db="UniProtKB">
        <authorList>
            <consortium name="RefSeq"/>
        </authorList>
    </citation>
    <scope>IDENTIFICATION</scope>
</reference>
<keyword evidence="6" id="KW-1185">Reference proteome</keyword>
<evidence type="ECO:0000313" key="6">
    <source>
        <dbReference type="Proteomes" id="UP000694845"/>
    </source>
</evidence>
<dbReference type="SUPFAM" id="SSF53335">
    <property type="entry name" value="S-adenosyl-L-methionine-dependent methyltransferases"/>
    <property type="match status" value="1"/>
</dbReference>
<evidence type="ECO:0000256" key="3">
    <source>
        <dbReference type="ARBA" id="ARBA00022679"/>
    </source>
</evidence>
<sequence length="494" mass="56066">MTRGRSLATDFSLMPTKSFNTMLVFSNRNAHKLGSHPVLMNRISKLRQLLNFHCSMTWIQRGSLVPFPCRRSDSVSVHHKLWDNVIWSEAQMREAQKKVEVNSSEYMSPDIGEKLEREAGSQWDGFYSQHQNRFFKDRHWLFTEFPELATSSPSSRPTQQDSSVATKERVGPGTELDLPNLPTDFQQTEHLESKENLSTLMPASEPSNVTATLDGQPDGGDVEEDLPGLPRSDRVSISTAEKSSAQDRGDQAGGSNPIKDIAEERTSSGLTKPQDQLLEEKFPGWDSETRILEVGCGVGNTIFPVLQTNVDPGLFVYGCDFSSVAIDIVKQHHEYNPQRCHAFVYDITDDSAAMPFPQRSLDIIILIFVLSAIHPEKMQESVSRLARYLKPGGLVLLRDYGRYDMAQLRFKKGRCLSDHFYARGDGTLVYFFTQDELRTLFTGAGLVEEQNIVDHRLQVNRGRQLTMYRVWMQCKYRKPTQADRQTDSRDKGTE</sequence>